<reference evidence="1 2" key="1">
    <citation type="journal article" date="2015" name="Antonie Van Leeuwenhoek">
        <title>Prauserella endophytica sp. nov., an endophytic actinobacterium isolated from Tamarix taklamakanensis.</title>
        <authorList>
            <person name="Liu J.M."/>
            <person name="Habden X."/>
            <person name="Guo L."/>
            <person name="Tuo L."/>
            <person name="Jiang Z.K."/>
            <person name="Liu S.W."/>
            <person name="Liu X.F."/>
            <person name="Chen L."/>
            <person name="Li R.F."/>
            <person name="Zhang Y.Q."/>
            <person name="Sun C.H."/>
        </authorList>
    </citation>
    <scope>NUCLEOTIDE SEQUENCE [LARGE SCALE GENOMIC DNA]</scope>
    <source>
        <strain evidence="1 2">CGMCC 4.7182</strain>
    </source>
</reference>
<dbReference type="Proteomes" id="UP000309992">
    <property type="component" value="Unassembled WGS sequence"/>
</dbReference>
<organism evidence="1 2">
    <name type="scientific">Prauserella endophytica</name>
    <dbReference type="NCBI Taxonomy" id="1592324"/>
    <lineage>
        <taxon>Bacteria</taxon>
        <taxon>Bacillati</taxon>
        <taxon>Actinomycetota</taxon>
        <taxon>Actinomycetes</taxon>
        <taxon>Pseudonocardiales</taxon>
        <taxon>Pseudonocardiaceae</taxon>
        <taxon>Prauserella</taxon>
        <taxon>Prauserella coralliicola group</taxon>
    </lineage>
</organism>
<sequence>MEHISPEDAQKITHGIMFGSEQSPTPCELDPSVTDVFLGIDPVLRRLFGFVPLHVRELIARETVRHVVEFRAERGGS</sequence>
<protein>
    <submittedName>
        <fullName evidence="1">Uncharacterized protein</fullName>
    </submittedName>
</protein>
<keyword evidence="2" id="KW-1185">Reference proteome</keyword>
<dbReference type="RefSeq" id="WP_137096156.1">
    <property type="nucleotide sequence ID" value="NZ_SWMS01000014.1"/>
</dbReference>
<dbReference type="EMBL" id="SWMS01000014">
    <property type="protein sequence ID" value="TKG67024.1"/>
    <property type="molecule type" value="Genomic_DNA"/>
</dbReference>
<proteinExistence type="predicted"/>
<evidence type="ECO:0000313" key="2">
    <source>
        <dbReference type="Proteomes" id="UP000309992"/>
    </source>
</evidence>
<gene>
    <name evidence="1" type="ORF">FCN18_24265</name>
</gene>
<name>A0ABY2S060_9PSEU</name>
<comment type="caution">
    <text evidence="1">The sequence shown here is derived from an EMBL/GenBank/DDBJ whole genome shotgun (WGS) entry which is preliminary data.</text>
</comment>
<evidence type="ECO:0000313" key="1">
    <source>
        <dbReference type="EMBL" id="TKG67024.1"/>
    </source>
</evidence>
<accession>A0ABY2S060</accession>